<gene>
    <name evidence="1" type="ORF">MW7_012425</name>
</gene>
<dbReference type="Proteomes" id="UP000004277">
    <property type="component" value="Unassembled WGS sequence"/>
</dbReference>
<organism evidence="1 2">
    <name type="scientific">Imbroritus primus</name>
    <dbReference type="NCBI Taxonomy" id="3058603"/>
    <lineage>
        <taxon>Bacteria</taxon>
        <taxon>Pseudomonadati</taxon>
        <taxon>Pseudomonadota</taxon>
        <taxon>Betaproteobacteria</taxon>
        <taxon>Burkholderiales</taxon>
        <taxon>Burkholderiaceae</taxon>
        <taxon>Imbroritus</taxon>
    </lineage>
</organism>
<proteinExistence type="predicted"/>
<evidence type="ECO:0000313" key="2">
    <source>
        <dbReference type="Proteomes" id="UP000004277"/>
    </source>
</evidence>
<reference evidence="1" key="1">
    <citation type="submission" date="2019-05" db="EMBL/GenBank/DDBJ databases">
        <title>Revised genome assembly of Burkholderiaceae (previously Ralstonia) sp. PBA.</title>
        <authorList>
            <person name="Gan H.M."/>
        </authorList>
    </citation>
    <scope>NUCLEOTIDE SEQUENCE</scope>
    <source>
        <strain evidence="1">PBA</strain>
    </source>
</reference>
<dbReference type="EMBL" id="AKCV02000023">
    <property type="protein sequence ID" value="TMS57405.1"/>
    <property type="molecule type" value="Genomic_DNA"/>
</dbReference>
<sequence>MRTSIRGGWVVGHQNGAHTLEQGAEVVYEDGTILYVGPRFDGTVDEVIDAAGMLVAPGFIDTHVHTGHRASHRLIADAGRPDYFGQPFLEISVPKEGKRIEGDVRYLRPDEPGVDDEIDFNAAFTVTEMLRNGITTFVEFGSQLRIQNALARQCEKLGVRGYLGPGYDSGRWVGDEKGRLKRIMNEEEGLKGLQDAIRFIEEKDGSAGGLVRGLLSPREAETTSVDLLKRTRAAADEMNVPIATHAAYSVLEFHDIVREYRMTPIELLDSVGLLRPTLNIGHGNFVSDNLRLNYSGGSDLKLMGDAGVSISHCPINIVRRARSLDSWKKYQDAGVNISLGSDTYPRDTILNMRSASYHGKIMSHNYRHATAGEVFSAATLGGARSVGRDDLGRLQPGACADIILIDLSGGDTLRFGPILDPVKSLVECGVGDDVNTVIVNGVVRMRDRKIPGVDIPAMRRRAQETGEYIWRHWHESDPLGRTAREASPWSFCPACFRDQQLARPEA</sequence>
<keyword evidence="2" id="KW-1185">Reference proteome</keyword>
<comment type="caution">
    <text evidence="1">The sequence shown here is derived from an EMBL/GenBank/DDBJ whole genome shotgun (WGS) entry which is preliminary data.</text>
</comment>
<protein>
    <submittedName>
        <fullName evidence="1">Amidohydrolase family protein</fullName>
    </submittedName>
</protein>
<evidence type="ECO:0000313" key="1">
    <source>
        <dbReference type="EMBL" id="TMS57405.1"/>
    </source>
</evidence>
<accession>A0ACD3SMH6</accession>
<name>A0ACD3SMH6_9BURK</name>